<dbReference type="PANTHER" id="PTHR34387:SF2">
    <property type="entry name" value="SLR1258 PROTEIN"/>
    <property type="match status" value="1"/>
</dbReference>
<accession>A0A509EDF0</accession>
<dbReference type="Proteomes" id="UP000410984">
    <property type="component" value="Unassembled WGS sequence"/>
</dbReference>
<dbReference type="AlphaFoldDB" id="A0A509EDF0"/>
<keyword evidence="3" id="KW-1185">Reference proteome</keyword>
<dbReference type="PANTHER" id="PTHR34387">
    <property type="entry name" value="SLR1258 PROTEIN"/>
    <property type="match status" value="1"/>
</dbReference>
<dbReference type="OrthoDB" id="9813144at2"/>
<reference evidence="2 3" key="1">
    <citation type="submission" date="2019-06" db="EMBL/GenBank/DDBJ databases">
        <authorList>
            <person name="Rodrigo-Torres L."/>
            <person name="Arahal R. D."/>
            <person name="Lucena T."/>
        </authorList>
    </citation>
    <scope>NUCLEOTIDE SEQUENCE [LARGE SCALE GENOMIC DNA]</scope>
    <source>
        <strain evidence="2 3">SB0023/3</strain>
    </source>
</reference>
<gene>
    <name evidence="2" type="ORF">MET9862_02795</name>
</gene>
<dbReference type="InterPro" id="IPR007497">
    <property type="entry name" value="SIMPL/DUF541"/>
</dbReference>
<dbReference type="GO" id="GO:0006974">
    <property type="term" value="P:DNA damage response"/>
    <property type="evidence" value="ECO:0007669"/>
    <property type="project" value="TreeGrafter"/>
</dbReference>
<evidence type="ECO:0000313" key="3">
    <source>
        <dbReference type="Proteomes" id="UP000410984"/>
    </source>
</evidence>
<dbReference type="EMBL" id="CABFPH010000036">
    <property type="protein sequence ID" value="VUD72200.1"/>
    <property type="molecule type" value="Genomic_DNA"/>
</dbReference>
<dbReference type="Pfam" id="PF04402">
    <property type="entry name" value="SIMPL"/>
    <property type="match status" value="1"/>
</dbReference>
<feature type="chain" id="PRO_5021258762" evidence="1">
    <location>
        <begin position="20"/>
        <end position="235"/>
    </location>
</feature>
<feature type="signal peptide" evidence="1">
    <location>
        <begin position="1"/>
        <end position="19"/>
    </location>
</feature>
<sequence length="235" mass="23580">MRASLVALVLALAVLPARAEDELCARKITVVGRAQSVRAPDFAEITIGVETKAPGAAAALDAASKAVEGIVALGRELGVPAGDMGTSAVVLDAATRVVTRPNGTSSSEADGYRATNAVTVRLAEMGRLGDFLRRALEAGANRIDAIGFGLTDPDKVEADLQVAAAQDARTRASALAEAVGAKLGPLCSLSTVGAPQALRMAAPMAAKAAPGRRVPIAAGSISSGTEVSASFAVLP</sequence>
<dbReference type="Gene3D" id="3.30.110.170">
    <property type="entry name" value="Protein of unknown function (DUF541), domain 1"/>
    <property type="match status" value="1"/>
</dbReference>
<evidence type="ECO:0000256" key="1">
    <source>
        <dbReference type="SAM" id="SignalP"/>
    </source>
</evidence>
<name>A0A509EDF0_9HYPH</name>
<proteinExistence type="predicted"/>
<dbReference type="Gene3D" id="3.30.70.2970">
    <property type="entry name" value="Protein of unknown function (DUF541), domain 2"/>
    <property type="match status" value="1"/>
</dbReference>
<dbReference type="InterPro" id="IPR052022">
    <property type="entry name" value="26kDa_periplasmic_antigen"/>
</dbReference>
<keyword evidence="1" id="KW-0732">Signal</keyword>
<protein>
    <submittedName>
        <fullName evidence="2">26 kDa periplasmic immunogenic protein</fullName>
    </submittedName>
</protein>
<dbReference type="RefSeq" id="WP_142583535.1">
    <property type="nucleotide sequence ID" value="NZ_CABFPH010000036.1"/>
</dbReference>
<organism evidence="2 3">
    <name type="scientific">Methylobacterium symbioticum</name>
    <dbReference type="NCBI Taxonomy" id="2584084"/>
    <lineage>
        <taxon>Bacteria</taxon>
        <taxon>Pseudomonadati</taxon>
        <taxon>Pseudomonadota</taxon>
        <taxon>Alphaproteobacteria</taxon>
        <taxon>Hyphomicrobiales</taxon>
        <taxon>Methylobacteriaceae</taxon>
        <taxon>Methylobacterium</taxon>
    </lineage>
</organism>
<evidence type="ECO:0000313" key="2">
    <source>
        <dbReference type="EMBL" id="VUD72200.1"/>
    </source>
</evidence>